<reference evidence="4" key="1">
    <citation type="journal article" date="2019" name="Int. J. Syst. Evol. Microbiol.">
        <title>The Global Catalogue of Microorganisms (GCM) 10K type strain sequencing project: providing services to taxonomists for standard genome sequencing and annotation.</title>
        <authorList>
            <consortium name="The Broad Institute Genomics Platform"/>
            <consortium name="The Broad Institute Genome Sequencing Center for Infectious Disease"/>
            <person name="Wu L."/>
            <person name="Ma J."/>
        </authorList>
    </citation>
    <scope>NUCLEOTIDE SEQUENCE [LARGE SCALE GENOMIC DNA]</scope>
    <source>
        <strain evidence="4">CGMCC 4.7106</strain>
    </source>
</reference>
<evidence type="ECO:0000256" key="2">
    <source>
        <dbReference type="SAM" id="Phobius"/>
    </source>
</evidence>
<organism evidence="3 4">
    <name type="scientific">Nonomuraea harbinensis</name>
    <dbReference type="NCBI Taxonomy" id="1286938"/>
    <lineage>
        <taxon>Bacteria</taxon>
        <taxon>Bacillati</taxon>
        <taxon>Actinomycetota</taxon>
        <taxon>Actinomycetes</taxon>
        <taxon>Streptosporangiales</taxon>
        <taxon>Streptosporangiaceae</taxon>
        <taxon>Nonomuraea</taxon>
    </lineage>
</organism>
<evidence type="ECO:0008006" key="5">
    <source>
        <dbReference type="Google" id="ProtNLM"/>
    </source>
</evidence>
<protein>
    <recommendedName>
        <fullName evidence="5">Type VII secretion protein EccE</fullName>
    </recommendedName>
</protein>
<keyword evidence="2" id="KW-0812">Transmembrane</keyword>
<evidence type="ECO:0000313" key="3">
    <source>
        <dbReference type="EMBL" id="MFC5816841.1"/>
    </source>
</evidence>
<name>A0ABW1BU91_9ACTN</name>
<feature type="compositionally biased region" description="Basic and acidic residues" evidence="1">
    <location>
        <begin position="241"/>
        <end position="257"/>
    </location>
</feature>
<dbReference type="RefSeq" id="WP_219544198.1">
    <property type="nucleotide sequence ID" value="NZ_JAHKRN010000007.1"/>
</dbReference>
<evidence type="ECO:0000256" key="1">
    <source>
        <dbReference type="SAM" id="MobiDB-lite"/>
    </source>
</evidence>
<comment type="caution">
    <text evidence="3">The sequence shown here is derived from an EMBL/GenBank/DDBJ whole genome shotgun (WGS) entry which is preliminary data.</text>
</comment>
<evidence type="ECO:0000313" key="4">
    <source>
        <dbReference type="Proteomes" id="UP001596096"/>
    </source>
</evidence>
<accession>A0ABW1BU91</accession>
<proteinExistence type="predicted"/>
<gene>
    <name evidence="3" type="ORF">ACFPUY_17230</name>
</gene>
<feature type="region of interest" description="Disordered" evidence="1">
    <location>
        <begin position="233"/>
        <end position="257"/>
    </location>
</feature>
<dbReference type="Proteomes" id="UP001596096">
    <property type="component" value="Unassembled WGS sequence"/>
</dbReference>
<feature type="transmembrane region" description="Helical" evidence="2">
    <location>
        <begin position="52"/>
        <end position="71"/>
    </location>
</feature>
<sequence length="257" mass="27560">MSGIGGPQVPGRPSGLPPMVEMPAAPIRAQSTAASRLTMYVLRPMWLLRRELGLITATGLLLGGGWSLGGWPVLAGLAVWLVAMFGGVPAVRGWLLHLLWYSRVIRRWDRAARFAGLATYNDRIPRVMRAERTAAGERLRVRLPKGSAACEVDDRAPWLASSLAASGVVVTADEVNARYALVEVIRRDPFAALGSLVWPWAGAPDAGWMSCAWEPIPVGVAENGELVTVALLSGSGDGPPELEKPDGLEELDGGRRR</sequence>
<keyword evidence="2" id="KW-1133">Transmembrane helix</keyword>
<feature type="transmembrane region" description="Helical" evidence="2">
    <location>
        <begin position="77"/>
        <end position="100"/>
    </location>
</feature>
<keyword evidence="2" id="KW-0472">Membrane</keyword>
<keyword evidence="4" id="KW-1185">Reference proteome</keyword>
<dbReference type="EMBL" id="JBHSNW010000007">
    <property type="protein sequence ID" value="MFC5816841.1"/>
    <property type="molecule type" value="Genomic_DNA"/>
</dbReference>